<dbReference type="EMBL" id="VIFX01000144">
    <property type="protein sequence ID" value="TQR79566.1"/>
    <property type="molecule type" value="Genomic_DNA"/>
</dbReference>
<dbReference type="InterPro" id="IPR036661">
    <property type="entry name" value="Luciferase-like_sf"/>
</dbReference>
<comment type="caution">
    <text evidence="2">The sequence shown here is derived from an EMBL/GenBank/DDBJ whole genome shotgun (WGS) entry which is preliminary data.</text>
</comment>
<keyword evidence="3" id="KW-1185">Reference proteome</keyword>
<evidence type="ECO:0000256" key="1">
    <source>
        <dbReference type="SAM" id="MobiDB-lite"/>
    </source>
</evidence>
<dbReference type="GO" id="GO:0016705">
    <property type="term" value="F:oxidoreductase activity, acting on paired donors, with incorporation or reduction of molecular oxygen"/>
    <property type="evidence" value="ECO:0007669"/>
    <property type="project" value="InterPro"/>
</dbReference>
<feature type="non-terminal residue" evidence="2">
    <location>
        <position position="1"/>
    </location>
</feature>
<feature type="region of interest" description="Disordered" evidence="1">
    <location>
        <begin position="56"/>
        <end position="79"/>
    </location>
</feature>
<accession>A0A544VQA0</accession>
<dbReference type="SUPFAM" id="SSF51679">
    <property type="entry name" value="Bacterial luciferase-like"/>
    <property type="match status" value="1"/>
</dbReference>
<sequence>QYFPDSYRDFIEHVMPVLRDRGLAQREYAPGTLREKIFPEIGPTLPDRHVAASKRGAFDRADEMSGSNTGVSWQKRATA</sequence>
<evidence type="ECO:0000313" key="2">
    <source>
        <dbReference type="EMBL" id="TQR79566.1"/>
    </source>
</evidence>
<dbReference type="AlphaFoldDB" id="A0A544VQA0"/>
<dbReference type="Proteomes" id="UP000315759">
    <property type="component" value="Unassembled WGS sequence"/>
</dbReference>
<dbReference type="Gene3D" id="3.20.20.30">
    <property type="entry name" value="Luciferase-like domain"/>
    <property type="match status" value="1"/>
</dbReference>
<protein>
    <submittedName>
        <fullName evidence="2">LLM class flavin-dependent oxidoreductase</fullName>
    </submittedName>
</protein>
<name>A0A544VQA0_9MYCO</name>
<feature type="compositionally biased region" description="Polar residues" evidence="1">
    <location>
        <begin position="65"/>
        <end position="79"/>
    </location>
</feature>
<reference evidence="2 3" key="1">
    <citation type="submission" date="2018-10" db="EMBL/GenBank/DDBJ databases">
        <title>Draft genome of Mycobacterium hodleri strain B.</title>
        <authorList>
            <person name="Amande T.J."/>
            <person name="Mcgenity T.J."/>
        </authorList>
    </citation>
    <scope>NUCLEOTIDE SEQUENCE [LARGE SCALE GENOMIC DNA]</scope>
    <source>
        <strain evidence="2 3">B</strain>
    </source>
</reference>
<proteinExistence type="predicted"/>
<evidence type="ECO:0000313" key="3">
    <source>
        <dbReference type="Proteomes" id="UP000315759"/>
    </source>
</evidence>
<organism evidence="2 3">
    <name type="scientific">Mycolicibacterium hodleri</name>
    <dbReference type="NCBI Taxonomy" id="49897"/>
    <lineage>
        <taxon>Bacteria</taxon>
        <taxon>Bacillati</taxon>
        <taxon>Actinomycetota</taxon>
        <taxon>Actinomycetes</taxon>
        <taxon>Mycobacteriales</taxon>
        <taxon>Mycobacteriaceae</taxon>
        <taxon>Mycolicibacterium</taxon>
    </lineage>
</organism>
<gene>
    <name evidence="2" type="ORF">D8S82_33525</name>
</gene>